<sequence>MPTTTTTTTTTKQGSTWHHRQFVSACWGFFLMLLCWGIVYIAVEIHQQEKVNAGCLERNAPAWTLEECDDRRRTSSIVAIVMVTLGLLFGFYFTIVLSRWVGSIEWEEHLVEEKRLADWRAGKAENPHIKEHFVVDGRPSEEAS</sequence>
<comment type="caution">
    <text evidence="2">The sequence shown here is derived from an EMBL/GenBank/DDBJ whole genome shotgun (WGS) entry which is preliminary data.</text>
</comment>
<evidence type="ECO:0008006" key="4">
    <source>
        <dbReference type="Google" id="ProtNLM"/>
    </source>
</evidence>
<evidence type="ECO:0000256" key="1">
    <source>
        <dbReference type="SAM" id="Phobius"/>
    </source>
</evidence>
<feature type="transmembrane region" description="Helical" evidence="1">
    <location>
        <begin position="77"/>
        <end position="101"/>
    </location>
</feature>
<reference evidence="2" key="1">
    <citation type="journal article" date="2020" name="Fungal Divers.">
        <title>Resolving the Mortierellaceae phylogeny through synthesis of multi-gene phylogenetics and phylogenomics.</title>
        <authorList>
            <person name="Vandepol N."/>
            <person name="Liber J."/>
            <person name="Desiro A."/>
            <person name="Na H."/>
            <person name="Kennedy M."/>
            <person name="Barry K."/>
            <person name="Grigoriev I.V."/>
            <person name="Miller A.N."/>
            <person name="O'Donnell K."/>
            <person name="Stajich J.E."/>
            <person name="Bonito G."/>
        </authorList>
    </citation>
    <scope>NUCLEOTIDE SEQUENCE</scope>
    <source>
        <strain evidence="2">NRRL 2591</strain>
    </source>
</reference>
<keyword evidence="1" id="KW-0812">Transmembrane</keyword>
<dbReference type="EMBL" id="JAAAXW010000015">
    <property type="protein sequence ID" value="KAF9549839.1"/>
    <property type="molecule type" value="Genomic_DNA"/>
</dbReference>
<protein>
    <recommendedName>
        <fullName evidence="4">Transmembrane protein</fullName>
    </recommendedName>
</protein>
<proteinExistence type="predicted"/>
<evidence type="ECO:0000313" key="3">
    <source>
        <dbReference type="Proteomes" id="UP000723463"/>
    </source>
</evidence>
<name>A0A9P6K7P4_9FUNG</name>
<evidence type="ECO:0000313" key="2">
    <source>
        <dbReference type="EMBL" id="KAF9549839.1"/>
    </source>
</evidence>
<feature type="transmembrane region" description="Helical" evidence="1">
    <location>
        <begin position="22"/>
        <end position="43"/>
    </location>
</feature>
<keyword evidence="1" id="KW-1133">Transmembrane helix</keyword>
<dbReference type="Proteomes" id="UP000723463">
    <property type="component" value="Unassembled WGS sequence"/>
</dbReference>
<keyword evidence="1" id="KW-0472">Membrane</keyword>
<keyword evidence="3" id="KW-1185">Reference proteome</keyword>
<gene>
    <name evidence="2" type="ORF">EC957_002409</name>
</gene>
<accession>A0A9P6K7P4</accession>
<organism evidence="2 3">
    <name type="scientific">Mortierella hygrophila</name>
    <dbReference type="NCBI Taxonomy" id="979708"/>
    <lineage>
        <taxon>Eukaryota</taxon>
        <taxon>Fungi</taxon>
        <taxon>Fungi incertae sedis</taxon>
        <taxon>Mucoromycota</taxon>
        <taxon>Mortierellomycotina</taxon>
        <taxon>Mortierellomycetes</taxon>
        <taxon>Mortierellales</taxon>
        <taxon>Mortierellaceae</taxon>
        <taxon>Mortierella</taxon>
    </lineage>
</organism>
<dbReference type="AlphaFoldDB" id="A0A9P6K7P4"/>